<evidence type="ECO:0000313" key="2">
    <source>
        <dbReference type="Proteomes" id="UP000215043"/>
    </source>
</evidence>
<dbReference type="InterPro" id="IPR025680">
    <property type="entry name" value="DddI"/>
</dbReference>
<dbReference type="Proteomes" id="UP000215043">
    <property type="component" value="Chromosome"/>
</dbReference>
<dbReference type="AlphaFoldDB" id="A0A223RV77"/>
<accession>A0A223RV77</accession>
<proteinExistence type="predicted"/>
<dbReference type="Pfam" id="PF14430">
    <property type="entry name" value="Imm1"/>
    <property type="match status" value="1"/>
</dbReference>
<name>A0A223RV77_9ACTN</name>
<sequence length="214" mass="24195">MPTCRAGAAAPRGHHDCRLRRLSARMAVEGSSPTMILNAVIHGTYHYGESPQQVEALINKVLYDLDPGTPWEAMAPGEDAYFSFATARHDADTFDWWPDNYLQIATNPRTGFGALTWTHTEERQVADSLYGHRWVSVNPRPPRDPAVIGDPGYPRWFHPAYTIPLDRVEAAIREFCRRGTGDRPECILWSSDGDDLDRLYVDAHQYRAMLRNAA</sequence>
<evidence type="ECO:0000313" key="1">
    <source>
        <dbReference type="EMBL" id="ASU79679.1"/>
    </source>
</evidence>
<protein>
    <submittedName>
        <fullName evidence="1">Uncharacterized protein</fullName>
    </submittedName>
</protein>
<gene>
    <name evidence="1" type="ORF">CDG81_16960</name>
</gene>
<dbReference type="KEGG" id="aey:CDG81_16960"/>
<organism evidence="1 2">
    <name type="scientific">Actinopolyspora erythraea</name>
    <dbReference type="NCBI Taxonomy" id="414996"/>
    <lineage>
        <taxon>Bacteria</taxon>
        <taxon>Bacillati</taxon>
        <taxon>Actinomycetota</taxon>
        <taxon>Actinomycetes</taxon>
        <taxon>Actinopolysporales</taxon>
        <taxon>Actinopolysporaceae</taxon>
        <taxon>Actinopolyspora</taxon>
    </lineage>
</organism>
<dbReference type="EMBL" id="CP022752">
    <property type="protein sequence ID" value="ASU79679.1"/>
    <property type="molecule type" value="Genomic_DNA"/>
</dbReference>
<reference evidence="1 2" key="1">
    <citation type="submission" date="2017-08" db="EMBL/GenBank/DDBJ databases">
        <title>The complete genome sequence of moderately halophilic actinomycete Actinopolyspora erythraea YIM 90600, the producer of novel erythromycin, novel actinopolysporins A-C and tubercidin.</title>
        <authorList>
            <person name="Yin M."/>
            <person name="Tang S."/>
        </authorList>
    </citation>
    <scope>NUCLEOTIDE SEQUENCE [LARGE SCALE GENOMIC DNA]</scope>
    <source>
        <strain evidence="1 2">YIM 90600</strain>
    </source>
</reference>